<dbReference type="PROSITE" id="PS51674">
    <property type="entry name" value="4FE4S_WBL"/>
    <property type="match status" value="1"/>
</dbReference>
<dbReference type="Proteomes" id="UP001596514">
    <property type="component" value="Unassembled WGS sequence"/>
</dbReference>
<accession>A0ABW2T6K4</accession>
<comment type="caution">
    <text evidence="13">The sequence shown here is derived from an EMBL/GenBank/DDBJ whole genome shotgun (WGS) entry which is preliminary data.</text>
</comment>
<sequence>MIVDWGQAGPCREGDPDDWFVDNQTNEWAWELCRGCPILRPCGEYALLLDVQGVWGGLTVRRRRAIQRRRGITPTPVGETISISRPAPRSLALWAASEQLLQDGVRLPEVAEQLGVKLGLLKAARKRARRHLAEVTP</sequence>
<evidence type="ECO:0000256" key="1">
    <source>
        <dbReference type="ARBA" id="ARBA00001966"/>
    </source>
</evidence>
<evidence type="ECO:0000256" key="7">
    <source>
        <dbReference type="ARBA" id="ARBA00023014"/>
    </source>
</evidence>
<keyword evidence="6" id="KW-0408">Iron</keyword>
<evidence type="ECO:0000256" key="10">
    <source>
        <dbReference type="ARBA" id="ARBA00023157"/>
    </source>
</evidence>
<evidence type="ECO:0000256" key="9">
    <source>
        <dbReference type="ARBA" id="ARBA00023125"/>
    </source>
</evidence>
<keyword evidence="11" id="KW-0804">Transcription</keyword>
<evidence type="ECO:0000256" key="6">
    <source>
        <dbReference type="ARBA" id="ARBA00023004"/>
    </source>
</evidence>
<keyword evidence="5" id="KW-0479">Metal-binding</keyword>
<comment type="similarity">
    <text evidence="3">Belongs to the WhiB family.</text>
</comment>
<protein>
    <submittedName>
        <fullName evidence="13">WhiB family transcriptional regulator</fullName>
    </submittedName>
</protein>
<proteinExistence type="inferred from homology"/>
<keyword evidence="4" id="KW-0004">4Fe-4S</keyword>
<gene>
    <name evidence="13" type="ORF">ACFQVD_26745</name>
</gene>
<dbReference type="EMBL" id="JBHTEE010000001">
    <property type="protein sequence ID" value="MFC7603718.1"/>
    <property type="molecule type" value="Genomic_DNA"/>
</dbReference>
<name>A0ABW2T6K4_9ACTN</name>
<evidence type="ECO:0000313" key="13">
    <source>
        <dbReference type="EMBL" id="MFC7603718.1"/>
    </source>
</evidence>
<comment type="cofactor">
    <cofactor evidence="1">
        <name>[4Fe-4S] cluster</name>
        <dbReference type="ChEBI" id="CHEBI:49883"/>
    </cofactor>
</comment>
<evidence type="ECO:0000256" key="5">
    <source>
        <dbReference type="ARBA" id="ARBA00022723"/>
    </source>
</evidence>
<evidence type="ECO:0000259" key="12">
    <source>
        <dbReference type="PROSITE" id="PS51674"/>
    </source>
</evidence>
<reference evidence="14" key="1">
    <citation type="journal article" date="2019" name="Int. J. Syst. Evol. Microbiol.">
        <title>The Global Catalogue of Microorganisms (GCM) 10K type strain sequencing project: providing services to taxonomists for standard genome sequencing and annotation.</title>
        <authorList>
            <consortium name="The Broad Institute Genomics Platform"/>
            <consortium name="The Broad Institute Genome Sequencing Center for Infectious Disease"/>
            <person name="Wu L."/>
            <person name="Ma J."/>
        </authorList>
    </citation>
    <scope>NUCLEOTIDE SEQUENCE [LARGE SCALE GENOMIC DNA]</scope>
    <source>
        <strain evidence="14">JCM 10083</strain>
    </source>
</reference>
<evidence type="ECO:0000313" key="14">
    <source>
        <dbReference type="Proteomes" id="UP001596514"/>
    </source>
</evidence>
<keyword evidence="7" id="KW-0411">Iron-sulfur</keyword>
<dbReference type="InterPro" id="IPR034768">
    <property type="entry name" value="4FE4S_WBL"/>
</dbReference>
<keyword evidence="8" id="KW-0805">Transcription regulation</keyword>
<organism evidence="13 14">
    <name type="scientific">Streptosporangium amethystogenes subsp. fukuiense</name>
    <dbReference type="NCBI Taxonomy" id="698418"/>
    <lineage>
        <taxon>Bacteria</taxon>
        <taxon>Bacillati</taxon>
        <taxon>Actinomycetota</taxon>
        <taxon>Actinomycetes</taxon>
        <taxon>Streptosporangiales</taxon>
        <taxon>Streptosporangiaceae</taxon>
        <taxon>Streptosporangium</taxon>
    </lineage>
</organism>
<evidence type="ECO:0000256" key="3">
    <source>
        <dbReference type="ARBA" id="ARBA00006597"/>
    </source>
</evidence>
<dbReference type="RefSeq" id="WP_343981871.1">
    <property type="nucleotide sequence ID" value="NZ_BAAAGK010000233.1"/>
</dbReference>
<comment type="subcellular location">
    <subcellularLocation>
        <location evidence="2">Cytoplasm</location>
    </subcellularLocation>
</comment>
<keyword evidence="9" id="KW-0238">DNA-binding</keyword>
<evidence type="ECO:0000256" key="4">
    <source>
        <dbReference type="ARBA" id="ARBA00022485"/>
    </source>
</evidence>
<evidence type="ECO:0000256" key="2">
    <source>
        <dbReference type="ARBA" id="ARBA00004496"/>
    </source>
</evidence>
<dbReference type="Pfam" id="PF02467">
    <property type="entry name" value="Whib"/>
    <property type="match status" value="1"/>
</dbReference>
<keyword evidence="14" id="KW-1185">Reference proteome</keyword>
<dbReference type="PANTHER" id="PTHR38839">
    <property type="entry name" value="TRANSCRIPTIONAL REGULATOR WHID-RELATED"/>
    <property type="match status" value="1"/>
</dbReference>
<dbReference type="InterPro" id="IPR003482">
    <property type="entry name" value="Whib"/>
</dbReference>
<feature type="domain" description="4Fe-4S Wbl-type" evidence="12">
    <location>
        <begin position="10"/>
        <end position="65"/>
    </location>
</feature>
<evidence type="ECO:0000256" key="8">
    <source>
        <dbReference type="ARBA" id="ARBA00023015"/>
    </source>
</evidence>
<keyword evidence="10" id="KW-1015">Disulfide bond</keyword>
<evidence type="ECO:0000256" key="11">
    <source>
        <dbReference type="ARBA" id="ARBA00023163"/>
    </source>
</evidence>